<protein>
    <recommendedName>
        <fullName evidence="1">Transposase (putative) gypsy type domain-containing protein</fullName>
    </recommendedName>
</protein>
<dbReference type="InterPro" id="IPR007321">
    <property type="entry name" value="Transposase_28"/>
</dbReference>
<reference evidence="2 3" key="1">
    <citation type="journal article" date="2018" name="Front. Plant Sci.">
        <title>Red Clover (Trifolium pratense) and Zigzag Clover (T. medium) - A Picture of Genomic Similarities and Differences.</title>
        <authorList>
            <person name="Dluhosova J."/>
            <person name="Istvanek J."/>
            <person name="Nedelnik J."/>
            <person name="Repkova J."/>
        </authorList>
    </citation>
    <scope>NUCLEOTIDE SEQUENCE [LARGE SCALE GENOMIC DNA]</scope>
    <source>
        <strain evidence="3">cv. 10/8</strain>
        <tissue evidence="2">Leaf</tissue>
    </source>
</reference>
<sequence>MAPSQLHPNLLAFIRAFEMLCEYQEVEPTMSLFFRFFKLERQSRKDGRHSWVSLKQQVKLFKMYIDSVRGFKE</sequence>
<dbReference type="EMBL" id="LXQA010320685">
    <property type="protein sequence ID" value="MCI43670.1"/>
    <property type="molecule type" value="Genomic_DNA"/>
</dbReference>
<dbReference type="Proteomes" id="UP000265520">
    <property type="component" value="Unassembled WGS sequence"/>
</dbReference>
<proteinExistence type="predicted"/>
<organism evidence="2 3">
    <name type="scientific">Trifolium medium</name>
    <dbReference type="NCBI Taxonomy" id="97028"/>
    <lineage>
        <taxon>Eukaryota</taxon>
        <taxon>Viridiplantae</taxon>
        <taxon>Streptophyta</taxon>
        <taxon>Embryophyta</taxon>
        <taxon>Tracheophyta</taxon>
        <taxon>Spermatophyta</taxon>
        <taxon>Magnoliopsida</taxon>
        <taxon>eudicotyledons</taxon>
        <taxon>Gunneridae</taxon>
        <taxon>Pentapetalae</taxon>
        <taxon>rosids</taxon>
        <taxon>fabids</taxon>
        <taxon>Fabales</taxon>
        <taxon>Fabaceae</taxon>
        <taxon>Papilionoideae</taxon>
        <taxon>50 kb inversion clade</taxon>
        <taxon>NPAAA clade</taxon>
        <taxon>Hologalegina</taxon>
        <taxon>IRL clade</taxon>
        <taxon>Trifolieae</taxon>
        <taxon>Trifolium</taxon>
    </lineage>
</organism>
<accession>A0A392S6R2</accession>
<evidence type="ECO:0000313" key="3">
    <source>
        <dbReference type="Proteomes" id="UP000265520"/>
    </source>
</evidence>
<feature type="non-terminal residue" evidence="2">
    <location>
        <position position="73"/>
    </location>
</feature>
<evidence type="ECO:0000259" key="1">
    <source>
        <dbReference type="Pfam" id="PF04195"/>
    </source>
</evidence>
<keyword evidence="3" id="KW-1185">Reference proteome</keyword>
<comment type="caution">
    <text evidence="2">The sequence shown here is derived from an EMBL/GenBank/DDBJ whole genome shotgun (WGS) entry which is preliminary data.</text>
</comment>
<evidence type="ECO:0000313" key="2">
    <source>
        <dbReference type="EMBL" id="MCI43670.1"/>
    </source>
</evidence>
<dbReference type="AlphaFoldDB" id="A0A392S6R2"/>
<name>A0A392S6R2_9FABA</name>
<dbReference type="Pfam" id="PF04195">
    <property type="entry name" value="Transposase_28"/>
    <property type="match status" value="1"/>
</dbReference>
<feature type="domain" description="Transposase (putative) gypsy type" evidence="1">
    <location>
        <begin position="2"/>
        <end position="40"/>
    </location>
</feature>